<dbReference type="InterPro" id="IPR036388">
    <property type="entry name" value="WH-like_DNA-bd_sf"/>
</dbReference>
<feature type="domain" description="OmpR/PhoB-type" evidence="9">
    <location>
        <begin position="136"/>
        <end position="236"/>
    </location>
</feature>
<evidence type="ECO:0000313" key="10">
    <source>
        <dbReference type="EMBL" id="MBB5985293.1"/>
    </source>
</evidence>
<evidence type="ECO:0000256" key="4">
    <source>
        <dbReference type="ARBA" id="ARBA00023125"/>
    </source>
</evidence>
<keyword evidence="1 6" id="KW-0597">Phosphoprotein</keyword>
<keyword evidence="3" id="KW-0805">Transcription regulation</keyword>
<evidence type="ECO:0000256" key="6">
    <source>
        <dbReference type="PROSITE-ProRule" id="PRU00169"/>
    </source>
</evidence>
<keyword evidence="11" id="KW-1185">Reference proteome</keyword>
<dbReference type="PROSITE" id="PS51755">
    <property type="entry name" value="OMPR_PHOB"/>
    <property type="match status" value="1"/>
</dbReference>
<dbReference type="InterPro" id="IPR039420">
    <property type="entry name" value="WalR-like"/>
</dbReference>
<feature type="domain" description="Response regulatory" evidence="8">
    <location>
        <begin position="6"/>
        <end position="119"/>
    </location>
</feature>
<dbReference type="SUPFAM" id="SSF52172">
    <property type="entry name" value="CheY-like"/>
    <property type="match status" value="1"/>
</dbReference>
<keyword evidence="2" id="KW-0902">Two-component regulatory system</keyword>
<dbReference type="InterPro" id="IPR001867">
    <property type="entry name" value="OmpR/PhoB-type_DNA-bd"/>
</dbReference>
<dbReference type="InterPro" id="IPR001789">
    <property type="entry name" value="Sig_transdc_resp-reg_receiver"/>
</dbReference>
<organism evidence="10 11">
    <name type="scientific">Sphingobium lignivorans</name>
    <dbReference type="NCBI Taxonomy" id="2735886"/>
    <lineage>
        <taxon>Bacteria</taxon>
        <taxon>Pseudomonadati</taxon>
        <taxon>Pseudomonadota</taxon>
        <taxon>Alphaproteobacteria</taxon>
        <taxon>Sphingomonadales</taxon>
        <taxon>Sphingomonadaceae</taxon>
        <taxon>Sphingobium</taxon>
    </lineage>
</organism>
<dbReference type="InterPro" id="IPR011006">
    <property type="entry name" value="CheY-like_superfamily"/>
</dbReference>
<evidence type="ECO:0000313" key="11">
    <source>
        <dbReference type="Proteomes" id="UP001138540"/>
    </source>
</evidence>
<dbReference type="SUPFAM" id="SSF46894">
    <property type="entry name" value="C-terminal effector domain of the bipartite response regulators"/>
    <property type="match status" value="1"/>
</dbReference>
<feature type="DNA-binding region" description="OmpR/PhoB-type" evidence="7">
    <location>
        <begin position="136"/>
        <end position="236"/>
    </location>
</feature>
<keyword evidence="4 7" id="KW-0238">DNA-binding</keyword>
<dbReference type="SMART" id="SM00862">
    <property type="entry name" value="Trans_reg_C"/>
    <property type="match status" value="1"/>
</dbReference>
<reference evidence="10 11" key="1">
    <citation type="submission" date="2020-08" db="EMBL/GenBank/DDBJ databases">
        <title>Exploring microbial biodiversity for novel pathways involved in the catabolism of aromatic compounds derived from lignin.</title>
        <authorList>
            <person name="Elkins J."/>
        </authorList>
    </citation>
    <scope>NUCLEOTIDE SEQUENCE [LARGE SCALE GENOMIC DNA]</scope>
    <source>
        <strain evidence="10 11">B1D3A</strain>
    </source>
</reference>
<feature type="modified residue" description="4-aspartylphosphate" evidence="6">
    <location>
        <position position="55"/>
    </location>
</feature>
<dbReference type="InterPro" id="IPR016032">
    <property type="entry name" value="Sig_transdc_resp-reg_C-effctor"/>
</dbReference>
<evidence type="ECO:0000259" key="8">
    <source>
        <dbReference type="PROSITE" id="PS50110"/>
    </source>
</evidence>
<evidence type="ECO:0000256" key="3">
    <source>
        <dbReference type="ARBA" id="ARBA00023015"/>
    </source>
</evidence>
<dbReference type="Gene3D" id="1.10.10.10">
    <property type="entry name" value="Winged helix-like DNA-binding domain superfamily/Winged helix DNA-binding domain"/>
    <property type="match status" value="1"/>
</dbReference>
<dbReference type="Gene3D" id="6.10.250.690">
    <property type="match status" value="1"/>
</dbReference>
<sequence length="241" mass="26844">MSPRPHLLLVDDEAAIREPLGAYLQRAGFRVSEAPNAAEARRILASSAIELVVLDIMMPGEDGLSLCRSIREQGELPVILLTARTEETDRIVGLEMGADDYVLKPFSPRELVARIKTILRRAAGAGASARESQNSAALYRFEGWTLRADDWTLTGPDEVVIPLSTADFRLLHAFVTHPRQVLSRDQLLDLTQGREAHAFDRSIDNQISRLRRKLEDDARSPVLIKTVWGGGYMFSADVIRE</sequence>
<evidence type="ECO:0000256" key="5">
    <source>
        <dbReference type="ARBA" id="ARBA00023163"/>
    </source>
</evidence>
<protein>
    <submittedName>
        <fullName evidence="10">Two-component system OmpR family response regulator</fullName>
    </submittedName>
</protein>
<dbReference type="Gene3D" id="3.40.50.2300">
    <property type="match status" value="1"/>
</dbReference>
<evidence type="ECO:0000259" key="9">
    <source>
        <dbReference type="PROSITE" id="PS51755"/>
    </source>
</evidence>
<keyword evidence="5" id="KW-0804">Transcription</keyword>
<name>A0ABR6NDE2_9SPHN</name>
<evidence type="ECO:0000256" key="7">
    <source>
        <dbReference type="PROSITE-ProRule" id="PRU01091"/>
    </source>
</evidence>
<evidence type="ECO:0000256" key="1">
    <source>
        <dbReference type="ARBA" id="ARBA00022553"/>
    </source>
</evidence>
<accession>A0ABR6NDE2</accession>
<dbReference type="Proteomes" id="UP001138540">
    <property type="component" value="Unassembled WGS sequence"/>
</dbReference>
<gene>
    <name evidence="10" type="ORF">HNP60_001267</name>
</gene>
<dbReference type="PANTHER" id="PTHR48111">
    <property type="entry name" value="REGULATOR OF RPOS"/>
    <property type="match status" value="1"/>
</dbReference>
<proteinExistence type="predicted"/>
<evidence type="ECO:0000256" key="2">
    <source>
        <dbReference type="ARBA" id="ARBA00023012"/>
    </source>
</evidence>
<dbReference type="RefSeq" id="WP_184151482.1">
    <property type="nucleotide sequence ID" value="NZ_JACHKA010000001.1"/>
</dbReference>
<dbReference type="EMBL" id="JACHKA010000001">
    <property type="protein sequence ID" value="MBB5985293.1"/>
    <property type="molecule type" value="Genomic_DNA"/>
</dbReference>
<dbReference type="Pfam" id="PF00486">
    <property type="entry name" value="Trans_reg_C"/>
    <property type="match status" value="1"/>
</dbReference>
<dbReference type="Pfam" id="PF00072">
    <property type="entry name" value="Response_reg"/>
    <property type="match status" value="1"/>
</dbReference>
<dbReference type="CDD" id="cd00383">
    <property type="entry name" value="trans_reg_C"/>
    <property type="match status" value="1"/>
</dbReference>
<dbReference type="PROSITE" id="PS50110">
    <property type="entry name" value="RESPONSE_REGULATORY"/>
    <property type="match status" value="1"/>
</dbReference>
<comment type="caution">
    <text evidence="10">The sequence shown here is derived from an EMBL/GenBank/DDBJ whole genome shotgun (WGS) entry which is preliminary data.</text>
</comment>
<dbReference type="SMART" id="SM00448">
    <property type="entry name" value="REC"/>
    <property type="match status" value="1"/>
</dbReference>
<dbReference type="PANTHER" id="PTHR48111:SF4">
    <property type="entry name" value="DNA-BINDING DUAL TRANSCRIPTIONAL REGULATOR OMPR"/>
    <property type="match status" value="1"/>
</dbReference>